<dbReference type="PANTHER" id="PTHR47022:SF1">
    <property type="entry name" value="BTB AND MATH DOMAIN-CONTAINING PROTEIN 36-RELATED"/>
    <property type="match status" value="1"/>
</dbReference>
<name>A0AAN5D476_9BILA</name>
<dbReference type="InterPro" id="IPR000210">
    <property type="entry name" value="BTB/POZ_dom"/>
</dbReference>
<comment type="caution">
    <text evidence="2">The sequence shown here is derived from an EMBL/GenBank/DDBJ whole genome shotgun (WGS) entry which is preliminary data.</text>
</comment>
<evidence type="ECO:0000259" key="1">
    <source>
        <dbReference type="PROSITE" id="PS50097"/>
    </source>
</evidence>
<dbReference type="PANTHER" id="PTHR47022">
    <property type="entry name" value="BTB AND MATH DOMAIN-CONTAINING PROTEIN 36-RELATED"/>
    <property type="match status" value="1"/>
</dbReference>
<gene>
    <name evidence="2" type="ORF">PMAYCL1PPCAC_25615</name>
</gene>
<dbReference type="Pfam" id="PF00651">
    <property type="entry name" value="BTB"/>
    <property type="match status" value="1"/>
</dbReference>
<dbReference type="Pfam" id="PF00917">
    <property type="entry name" value="MATH"/>
    <property type="match status" value="1"/>
</dbReference>
<reference evidence="3" key="1">
    <citation type="submission" date="2022-10" db="EMBL/GenBank/DDBJ databases">
        <title>Genome assembly of Pristionchus species.</title>
        <authorList>
            <person name="Yoshida K."/>
            <person name="Sommer R.J."/>
        </authorList>
    </citation>
    <scope>NUCLEOTIDE SEQUENCE [LARGE SCALE GENOMIC DNA]</scope>
    <source>
        <strain evidence="3">RS5460</strain>
    </source>
</reference>
<dbReference type="CDD" id="cd18186">
    <property type="entry name" value="BTB_POZ_ZBTB_KLHL-like"/>
    <property type="match status" value="1"/>
</dbReference>
<feature type="non-terminal residue" evidence="2">
    <location>
        <position position="242"/>
    </location>
</feature>
<sequence>LFKIFRSRMADNSKFVLRWVINDATVAHAAERKLESEVFNEGGFKWIASFEKRNDNVFADFFLECGVDHTGQWKCEADVKYSLLYTSGMKTNHEKSFSCSYLCCRSVMSLFHREGSNFLSVQSFISNSTFSVEFDIHIIYADRGERFVELNIFEAPNNRSDIILNIEEKKLHVSKELLALHSPVFTAMFFGDFAEKGKEEVKIKDVVYEEFVDLLHFLYHKSTITDRTVPHILKLADQFQME</sequence>
<dbReference type="SMART" id="SM00225">
    <property type="entry name" value="BTB"/>
    <property type="match status" value="1"/>
</dbReference>
<dbReference type="InterPro" id="IPR011333">
    <property type="entry name" value="SKP1/BTB/POZ_sf"/>
</dbReference>
<accession>A0AAN5D476</accession>
<feature type="non-terminal residue" evidence="2">
    <location>
        <position position="1"/>
    </location>
</feature>
<dbReference type="SUPFAM" id="SSF54695">
    <property type="entry name" value="POZ domain"/>
    <property type="match status" value="1"/>
</dbReference>
<dbReference type="Gene3D" id="3.30.710.10">
    <property type="entry name" value="Potassium Channel Kv1.1, Chain A"/>
    <property type="match status" value="1"/>
</dbReference>
<dbReference type="InterPro" id="IPR008974">
    <property type="entry name" value="TRAF-like"/>
</dbReference>
<feature type="domain" description="BTB" evidence="1">
    <location>
        <begin position="160"/>
        <end position="227"/>
    </location>
</feature>
<dbReference type="Gene3D" id="2.60.210.10">
    <property type="entry name" value="Apoptosis, Tumor Necrosis Factor Receptor Associated Protein 2, Chain A"/>
    <property type="match status" value="1"/>
</dbReference>
<dbReference type="EMBL" id="BTRK01000005">
    <property type="protein sequence ID" value="GMR55420.1"/>
    <property type="molecule type" value="Genomic_DNA"/>
</dbReference>
<proteinExistence type="predicted"/>
<protein>
    <recommendedName>
        <fullName evidence="1">BTB domain-containing protein</fullName>
    </recommendedName>
</protein>
<dbReference type="InterPro" id="IPR002083">
    <property type="entry name" value="MATH/TRAF_dom"/>
</dbReference>
<organism evidence="2 3">
    <name type="scientific">Pristionchus mayeri</name>
    <dbReference type="NCBI Taxonomy" id="1317129"/>
    <lineage>
        <taxon>Eukaryota</taxon>
        <taxon>Metazoa</taxon>
        <taxon>Ecdysozoa</taxon>
        <taxon>Nematoda</taxon>
        <taxon>Chromadorea</taxon>
        <taxon>Rhabditida</taxon>
        <taxon>Rhabditina</taxon>
        <taxon>Diplogasteromorpha</taxon>
        <taxon>Diplogasteroidea</taxon>
        <taxon>Neodiplogasteridae</taxon>
        <taxon>Pristionchus</taxon>
    </lineage>
</organism>
<keyword evidence="3" id="KW-1185">Reference proteome</keyword>
<evidence type="ECO:0000313" key="3">
    <source>
        <dbReference type="Proteomes" id="UP001328107"/>
    </source>
</evidence>
<evidence type="ECO:0000313" key="2">
    <source>
        <dbReference type="EMBL" id="GMR55420.1"/>
    </source>
</evidence>
<dbReference type="PROSITE" id="PS50097">
    <property type="entry name" value="BTB"/>
    <property type="match status" value="1"/>
</dbReference>
<dbReference type="Proteomes" id="UP001328107">
    <property type="component" value="Unassembled WGS sequence"/>
</dbReference>
<dbReference type="AlphaFoldDB" id="A0AAN5D476"/>